<dbReference type="AlphaFoldDB" id="S9TK49"/>
<accession>S9TK49</accession>
<evidence type="ECO:0000313" key="2">
    <source>
        <dbReference type="Proteomes" id="UP000015354"/>
    </source>
</evidence>
<dbReference type="EMBL" id="ATMH01010922">
    <property type="protein sequence ID" value="EPY16723.1"/>
    <property type="molecule type" value="Genomic_DNA"/>
</dbReference>
<name>S9TK49_9TRYP</name>
<organism evidence="1 2">
    <name type="scientific">Strigomonas culicis</name>
    <dbReference type="NCBI Taxonomy" id="28005"/>
    <lineage>
        <taxon>Eukaryota</taxon>
        <taxon>Discoba</taxon>
        <taxon>Euglenozoa</taxon>
        <taxon>Kinetoplastea</taxon>
        <taxon>Metakinetoplastina</taxon>
        <taxon>Trypanosomatida</taxon>
        <taxon>Trypanosomatidae</taxon>
        <taxon>Strigomonadinae</taxon>
        <taxon>Strigomonas</taxon>
    </lineage>
</organism>
<reference evidence="1 2" key="1">
    <citation type="journal article" date="2013" name="PLoS ONE">
        <title>Predicting the Proteins of Angomonas deanei, Strigomonas culicis and Their Respective Endosymbionts Reveals New Aspects of the Trypanosomatidae Family.</title>
        <authorList>
            <person name="Motta M.C."/>
            <person name="Martins A.C."/>
            <person name="de Souza S.S."/>
            <person name="Catta-Preta C.M."/>
            <person name="Silva R."/>
            <person name="Klein C.C."/>
            <person name="de Almeida L.G."/>
            <person name="de Lima Cunha O."/>
            <person name="Ciapina L.P."/>
            <person name="Brocchi M."/>
            <person name="Colabardini A.C."/>
            <person name="de Araujo Lima B."/>
            <person name="Machado C.R."/>
            <person name="de Almeida Soares C.M."/>
            <person name="Probst C.M."/>
            <person name="de Menezes C.B."/>
            <person name="Thompson C.E."/>
            <person name="Bartholomeu D.C."/>
            <person name="Gradia D.F."/>
            <person name="Pavoni D.P."/>
            <person name="Grisard E.C."/>
            <person name="Fantinatti-Garboggini F."/>
            <person name="Marchini F.K."/>
            <person name="Rodrigues-Luiz G.F."/>
            <person name="Wagner G."/>
            <person name="Goldman G.H."/>
            <person name="Fietto J.L."/>
            <person name="Elias M.C."/>
            <person name="Goldman M.H."/>
            <person name="Sagot M.F."/>
            <person name="Pereira M."/>
            <person name="Stoco P.H."/>
            <person name="de Mendonca-Neto R.P."/>
            <person name="Teixeira S.M."/>
            <person name="Maciel T.E."/>
            <person name="de Oliveira Mendes T.A."/>
            <person name="Urmenyi T.P."/>
            <person name="de Souza W."/>
            <person name="Schenkman S."/>
            <person name="de Vasconcelos A.T."/>
        </authorList>
    </citation>
    <scope>NUCLEOTIDE SEQUENCE [LARGE SCALE GENOMIC DNA]</scope>
</reference>
<dbReference type="Proteomes" id="UP000015354">
    <property type="component" value="Unassembled WGS sequence"/>
</dbReference>
<sequence length="90" mass="10308">MVPNTNLHQETLALLRDSVLTFLAAAREVVGSTNKAFGGWWSREEQWTYNWQLMLQRIVGSPAWGDLLLPLTPPQLKRNDEVTLCWARVT</sequence>
<gene>
    <name evidence="1" type="ORF">STCU_11032</name>
</gene>
<evidence type="ECO:0000313" key="1">
    <source>
        <dbReference type="EMBL" id="EPY16723.1"/>
    </source>
</evidence>
<protein>
    <submittedName>
        <fullName evidence="1">Uncharacterized protein</fullName>
    </submittedName>
</protein>
<comment type="caution">
    <text evidence="1">The sequence shown here is derived from an EMBL/GenBank/DDBJ whole genome shotgun (WGS) entry which is preliminary data.</text>
</comment>
<proteinExistence type="predicted"/>
<keyword evidence="2" id="KW-1185">Reference proteome</keyword>